<dbReference type="PANTHER" id="PTHR23310:SF62">
    <property type="entry name" value="ACYL-COA BINDING PROTEIN 1, ISOFORM A"/>
    <property type="match status" value="1"/>
</dbReference>
<gene>
    <name evidence="4" type="ORF">GPECTOR_15g327</name>
</gene>
<comment type="caution">
    <text evidence="4">The sequence shown here is derived from an EMBL/GenBank/DDBJ whole genome shotgun (WGS) entry which is preliminary data.</text>
</comment>
<evidence type="ECO:0000256" key="2">
    <source>
        <dbReference type="ARBA" id="ARBA00023121"/>
    </source>
</evidence>
<proteinExistence type="inferred from homology"/>
<keyword evidence="2" id="KW-0446">Lipid-binding</keyword>
<dbReference type="PANTHER" id="PTHR23310">
    <property type="entry name" value="ACYL-COA-BINDING PROTEIN, ACBP"/>
    <property type="match status" value="1"/>
</dbReference>
<protein>
    <recommendedName>
        <fullName evidence="3">ACB domain-containing protein</fullName>
    </recommendedName>
</protein>
<sequence length="94" mass="10716">MWGRRFRLEDFDQAAKEATENLPDTLSNDEKLELYALFKQANEGDCTTAQPGFFDPKGKAKWNAWNGKKGMPKEEAMTQYIAYVAALKKKHGTK</sequence>
<dbReference type="PRINTS" id="PR00689">
    <property type="entry name" value="ACOABINDINGP"/>
</dbReference>
<dbReference type="EMBL" id="LSYV01000016">
    <property type="protein sequence ID" value="KXZ50643.1"/>
    <property type="molecule type" value="Genomic_DNA"/>
</dbReference>
<feature type="domain" description="ACB" evidence="3">
    <location>
        <begin position="7"/>
        <end position="93"/>
    </location>
</feature>
<dbReference type="PROSITE" id="PS51228">
    <property type="entry name" value="ACB_2"/>
    <property type="match status" value="1"/>
</dbReference>
<dbReference type="InterPro" id="IPR014352">
    <property type="entry name" value="FERM/acyl-CoA-bd_prot_sf"/>
</dbReference>
<dbReference type="SUPFAM" id="SSF47027">
    <property type="entry name" value="Acyl-CoA binding protein"/>
    <property type="match status" value="1"/>
</dbReference>
<dbReference type="OrthoDB" id="346910at2759"/>
<keyword evidence="5" id="KW-1185">Reference proteome</keyword>
<dbReference type="AlphaFoldDB" id="A0A150GLD9"/>
<dbReference type="InterPro" id="IPR035984">
    <property type="entry name" value="Acyl-CoA-binding_sf"/>
</dbReference>
<evidence type="ECO:0000256" key="1">
    <source>
        <dbReference type="ARBA" id="ARBA00005567"/>
    </source>
</evidence>
<evidence type="ECO:0000313" key="5">
    <source>
        <dbReference type="Proteomes" id="UP000075714"/>
    </source>
</evidence>
<accession>A0A150GLD9</accession>
<dbReference type="GO" id="GO:0000062">
    <property type="term" value="F:fatty-acyl-CoA binding"/>
    <property type="evidence" value="ECO:0007669"/>
    <property type="project" value="InterPro"/>
</dbReference>
<evidence type="ECO:0000259" key="3">
    <source>
        <dbReference type="PROSITE" id="PS51228"/>
    </source>
</evidence>
<dbReference type="Proteomes" id="UP000075714">
    <property type="component" value="Unassembled WGS sequence"/>
</dbReference>
<dbReference type="STRING" id="33097.A0A150GLD9"/>
<name>A0A150GLD9_GONPE</name>
<dbReference type="InterPro" id="IPR000582">
    <property type="entry name" value="Acyl-CoA-binding_protein"/>
</dbReference>
<reference evidence="5" key="1">
    <citation type="journal article" date="2016" name="Nat. Commun.">
        <title>The Gonium pectorale genome demonstrates co-option of cell cycle regulation during the evolution of multicellularity.</title>
        <authorList>
            <person name="Hanschen E.R."/>
            <person name="Marriage T.N."/>
            <person name="Ferris P.J."/>
            <person name="Hamaji T."/>
            <person name="Toyoda A."/>
            <person name="Fujiyama A."/>
            <person name="Neme R."/>
            <person name="Noguchi H."/>
            <person name="Minakuchi Y."/>
            <person name="Suzuki M."/>
            <person name="Kawai-Toyooka H."/>
            <person name="Smith D.R."/>
            <person name="Sparks H."/>
            <person name="Anderson J."/>
            <person name="Bakaric R."/>
            <person name="Luria V."/>
            <person name="Karger A."/>
            <person name="Kirschner M.W."/>
            <person name="Durand P.M."/>
            <person name="Michod R.E."/>
            <person name="Nozaki H."/>
            <person name="Olson B.J."/>
        </authorList>
    </citation>
    <scope>NUCLEOTIDE SEQUENCE [LARGE SCALE GENOMIC DNA]</scope>
    <source>
        <strain evidence="5">NIES-2863</strain>
    </source>
</reference>
<organism evidence="4 5">
    <name type="scientific">Gonium pectorale</name>
    <name type="common">Green alga</name>
    <dbReference type="NCBI Taxonomy" id="33097"/>
    <lineage>
        <taxon>Eukaryota</taxon>
        <taxon>Viridiplantae</taxon>
        <taxon>Chlorophyta</taxon>
        <taxon>core chlorophytes</taxon>
        <taxon>Chlorophyceae</taxon>
        <taxon>CS clade</taxon>
        <taxon>Chlamydomonadales</taxon>
        <taxon>Volvocaceae</taxon>
        <taxon>Gonium</taxon>
    </lineage>
</organism>
<dbReference type="Gene3D" id="1.20.80.10">
    <property type="match status" value="1"/>
</dbReference>
<dbReference type="Pfam" id="PF00887">
    <property type="entry name" value="ACBP"/>
    <property type="match status" value="1"/>
</dbReference>
<dbReference type="GO" id="GO:0006631">
    <property type="term" value="P:fatty acid metabolic process"/>
    <property type="evidence" value="ECO:0007669"/>
    <property type="project" value="TreeGrafter"/>
</dbReference>
<comment type="similarity">
    <text evidence="1">Belongs to the ACBP family.</text>
</comment>
<evidence type="ECO:0000313" key="4">
    <source>
        <dbReference type="EMBL" id="KXZ50643.1"/>
    </source>
</evidence>